<keyword evidence="3" id="KW-0285">Flavoprotein</keyword>
<comment type="similarity">
    <text evidence="2">Belongs to the FAD-binding oxidoreductase/transferase type 4 family.</text>
</comment>
<dbReference type="Gene3D" id="3.30.70.2190">
    <property type="match status" value="1"/>
</dbReference>
<keyword evidence="8" id="KW-1185">Reference proteome</keyword>
<dbReference type="Gene3D" id="1.10.45.10">
    <property type="entry name" value="Vanillyl-alcohol Oxidase, Chain A, domain 4"/>
    <property type="match status" value="1"/>
</dbReference>
<dbReference type="InterPro" id="IPR004113">
    <property type="entry name" value="FAD-bd_oxidored_4_C"/>
</dbReference>
<keyword evidence="4" id="KW-0274">FAD</keyword>
<evidence type="ECO:0000256" key="4">
    <source>
        <dbReference type="ARBA" id="ARBA00022827"/>
    </source>
</evidence>
<feature type="domain" description="FAD-binding PCMH-type" evidence="6">
    <location>
        <begin position="31"/>
        <end position="212"/>
    </location>
</feature>
<dbReference type="InterPro" id="IPR036318">
    <property type="entry name" value="FAD-bd_PCMH-like_sf"/>
</dbReference>
<dbReference type="InterPro" id="IPR016166">
    <property type="entry name" value="FAD-bd_PCMH"/>
</dbReference>
<proteinExistence type="inferred from homology"/>
<protein>
    <submittedName>
        <fullName evidence="7">FAD/FMN-containing dehydrogenase</fullName>
    </submittedName>
</protein>
<dbReference type="RefSeq" id="WP_025355720.1">
    <property type="nucleotide sequence ID" value="NZ_CP007155.1"/>
</dbReference>
<dbReference type="SUPFAM" id="SSF55103">
    <property type="entry name" value="FAD-linked oxidases, C-terminal domain"/>
    <property type="match status" value="1"/>
</dbReference>
<dbReference type="Pfam" id="PF01565">
    <property type="entry name" value="FAD_binding_4"/>
    <property type="match status" value="1"/>
</dbReference>
<dbReference type="Gene3D" id="3.30.70.2740">
    <property type="match status" value="1"/>
</dbReference>
<evidence type="ECO:0000313" key="7">
    <source>
        <dbReference type="EMBL" id="AHH95544.1"/>
    </source>
</evidence>
<dbReference type="OrthoDB" id="9811557at2"/>
<dbReference type="Proteomes" id="UP000019225">
    <property type="component" value="Chromosome"/>
</dbReference>
<evidence type="ECO:0000256" key="1">
    <source>
        <dbReference type="ARBA" id="ARBA00001974"/>
    </source>
</evidence>
<dbReference type="InterPro" id="IPR016169">
    <property type="entry name" value="FAD-bd_PCMH_sub2"/>
</dbReference>
<dbReference type="SUPFAM" id="SSF56176">
    <property type="entry name" value="FAD-binding/transporter-associated domain-like"/>
    <property type="match status" value="1"/>
</dbReference>
<dbReference type="InterPro" id="IPR016164">
    <property type="entry name" value="FAD-linked_Oxase-like_C"/>
</dbReference>
<evidence type="ECO:0000256" key="2">
    <source>
        <dbReference type="ARBA" id="ARBA00008000"/>
    </source>
</evidence>
<comment type="cofactor">
    <cofactor evidence="1">
        <name>FAD</name>
        <dbReference type="ChEBI" id="CHEBI:57692"/>
    </cofactor>
</comment>
<accession>W5WBE8</accession>
<dbReference type="PANTHER" id="PTHR43716">
    <property type="entry name" value="D-2-HYDROXYGLUTARATE DEHYDROGENASE, MITOCHONDRIAL"/>
    <property type="match status" value="1"/>
</dbReference>
<dbReference type="Gene3D" id="3.30.465.10">
    <property type="match status" value="1"/>
</dbReference>
<dbReference type="GO" id="GO:0071949">
    <property type="term" value="F:FAD binding"/>
    <property type="evidence" value="ECO:0007669"/>
    <property type="project" value="InterPro"/>
</dbReference>
<dbReference type="Gene3D" id="3.30.43.10">
    <property type="entry name" value="Uridine Diphospho-n-acetylenolpyruvylglucosamine Reductase, domain 2"/>
    <property type="match status" value="1"/>
</dbReference>
<dbReference type="InterPro" id="IPR006094">
    <property type="entry name" value="Oxid_FAD_bind_N"/>
</dbReference>
<dbReference type="InterPro" id="IPR051264">
    <property type="entry name" value="FAD-oxidored/transferase_4"/>
</dbReference>
<sequence>MTAALLDRLGPEVVLTGQAAEGFVRDERGLFDGVPAAVVLPRCTEEVALAVRTCAENRIPVVPQGGGTGLVGGAVPVGRGEQVLLNLRRMNRIRAVYAEDFALVAEAGCVLAEVRAAAERADRLFPLSLASEGSCQLGGNLATNAGGLNVVRYGNTRDLVLGLEVVLADGTVWNGLQRLRKDNTGYDVKQLFVGSEGTLGVITAASLRLFPLPRRTSTALLGLVDIKSLVPLLELARRCFDDRVSSLELLPAAGLDLLVRHVPGSRYPMGQRHPWYLLVEASSSTVRGDLDAVMDAFLTTALDSGHAADAVLAVDRADADRLWALRENLSEAQKRAGGTVKHDVSVPLSEVGEFVIAGTRLVHERLPGAQVIALGHVGDGNVHFNVLPSPGQSARDTHLWHRVNEFVHELVARFGGSISAEHGIGLLKREAHAEHADPVRLRLQAAVKQALDPLQIMNPGKVLSQDVTGGKTR</sequence>
<dbReference type="Pfam" id="PF02913">
    <property type="entry name" value="FAD-oxidase_C"/>
    <property type="match status" value="1"/>
</dbReference>
<dbReference type="PATRIC" id="fig|1449976.3.peg.2172"/>
<organism evidence="7 8">
    <name type="scientific">Kutzneria albida DSM 43870</name>
    <dbReference type="NCBI Taxonomy" id="1449976"/>
    <lineage>
        <taxon>Bacteria</taxon>
        <taxon>Bacillati</taxon>
        <taxon>Actinomycetota</taxon>
        <taxon>Actinomycetes</taxon>
        <taxon>Pseudonocardiales</taxon>
        <taxon>Pseudonocardiaceae</taxon>
        <taxon>Kutzneria</taxon>
    </lineage>
</organism>
<name>W5WBE8_9PSEU</name>
<dbReference type="KEGG" id="kal:KALB_2175"/>
<keyword evidence="5" id="KW-0560">Oxidoreductase</keyword>
<dbReference type="AlphaFoldDB" id="W5WBE8"/>
<dbReference type="HOGENOM" id="CLU_017779_4_1_11"/>
<dbReference type="PANTHER" id="PTHR43716:SF2">
    <property type="entry name" value="BLL6224 PROTEIN"/>
    <property type="match status" value="1"/>
</dbReference>
<dbReference type="InterPro" id="IPR016171">
    <property type="entry name" value="Vanillyl_alc_oxidase_C-sub2"/>
</dbReference>
<evidence type="ECO:0000256" key="3">
    <source>
        <dbReference type="ARBA" id="ARBA00022630"/>
    </source>
</evidence>
<dbReference type="STRING" id="1449976.KALB_2175"/>
<dbReference type="PROSITE" id="PS51387">
    <property type="entry name" value="FAD_PCMH"/>
    <property type="match status" value="1"/>
</dbReference>
<dbReference type="FunFam" id="1.10.45.10:FF:000001">
    <property type="entry name" value="D-lactate dehydrogenase mitochondrial"/>
    <property type="match status" value="1"/>
</dbReference>
<gene>
    <name evidence="7" type="ORF">KALB_2175</name>
</gene>
<dbReference type="GO" id="GO:0016491">
    <property type="term" value="F:oxidoreductase activity"/>
    <property type="evidence" value="ECO:0007669"/>
    <property type="project" value="UniProtKB-KW"/>
</dbReference>
<evidence type="ECO:0000256" key="5">
    <source>
        <dbReference type="ARBA" id="ARBA00023002"/>
    </source>
</evidence>
<dbReference type="InterPro" id="IPR016167">
    <property type="entry name" value="FAD-bd_PCMH_sub1"/>
</dbReference>
<evidence type="ECO:0000259" key="6">
    <source>
        <dbReference type="PROSITE" id="PS51387"/>
    </source>
</evidence>
<dbReference type="EMBL" id="CP007155">
    <property type="protein sequence ID" value="AHH95544.1"/>
    <property type="molecule type" value="Genomic_DNA"/>
</dbReference>
<reference evidence="7 8" key="1">
    <citation type="journal article" date="2014" name="BMC Genomics">
        <title>Complete genome sequence of producer of the glycopeptide antibiotic Aculeximycin Kutzneria albida DSM 43870T, a representative of minor genus of Pseudonocardiaceae.</title>
        <authorList>
            <person name="Rebets Y."/>
            <person name="Tokovenko B."/>
            <person name="Lushchyk I."/>
            <person name="Ruckert C."/>
            <person name="Zaburannyi N."/>
            <person name="Bechthold A."/>
            <person name="Kalinowski J."/>
            <person name="Luzhetskyy A."/>
        </authorList>
    </citation>
    <scope>NUCLEOTIDE SEQUENCE [LARGE SCALE GENOMIC DNA]</scope>
    <source>
        <strain evidence="7">DSM 43870</strain>
    </source>
</reference>
<dbReference type="eggNOG" id="COG0277">
    <property type="taxonomic scope" value="Bacteria"/>
</dbReference>
<dbReference type="GO" id="GO:0022904">
    <property type="term" value="P:respiratory electron transport chain"/>
    <property type="evidence" value="ECO:0007669"/>
    <property type="project" value="TreeGrafter"/>
</dbReference>
<evidence type="ECO:0000313" key="8">
    <source>
        <dbReference type="Proteomes" id="UP000019225"/>
    </source>
</evidence>